<accession>A0AA39LYD4</accession>
<sequence length="251" mass="27609">MLILVAALLCLVVTEQCAPVRPGDRVEEPVSTPPTPSTPMVTTPQSTPSRPTPTTTVASTPPSTPTTPSIRGTTTFFSTDPMSSSMTVWVSGSGTIEEEPIPLKQYYCPSSDLYMYHMRQNFERNWTQVDKTFSLKYSCTSGEPMCICTTRRCYAAVDSPNMTVEVVTLCEDPDECTQGLKARIEDPLDGSEAKLVGLNRMWRTIYTSSAQRTNGKLKDIGNEAFISNVSFLSCGECPMYIDDNDDCAEMT</sequence>
<protein>
    <recommendedName>
        <fullName evidence="5">Phlebovirus glycoprotein G2 fusion domain-containing protein</fullName>
    </recommendedName>
</protein>
<feature type="compositionally biased region" description="Low complexity" evidence="1">
    <location>
        <begin position="38"/>
        <end position="75"/>
    </location>
</feature>
<dbReference type="AlphaFoldDB" id="A0AA39LYD4"/>
<dbReference type="Proteomes" id="UP001175271">
    <property type="component" value="Unassembled WGS sequence"/>
</dbReference>
<feature type="signal peptide" evidence="2">
    <location>
        <begin position="1"/>
        <end position="17"/>
    </location>
</feature>
<organism evidence="3 4">
    <name type="scientific">Steinernema hermaphroditum</name>
    <dbReference type="NCBI Taxonomy" id="289476"/>
    <lineage>
        <taxon>Eukaryota</taxon>
        <taxon>Metazoa</taxon>
        <taxon>Ecdysozoa</taxon>
        <taxon>Nematoda</taxon>
        <taxon>Chromadorea</taxon>
        <taxon>Rhabditida</taxon>
        <taxon>Tylenchina</taxon>
        <taxon>Panagrolaimomorpha</taxon>
        <taxon>Strongyloidoidea</taxon>
        <taxon>Steinernematidae</taxon>
        <taxon>Steinernema</taxon>
    </lineage>
</organism>
<evidence type="ECO:0000256" key="2">
    <source>
        <dbReference type="SAM" id="SignalP"/>
    </source>
</evidence>
<feature type="chain" id="PRO_5041391638" description="Phlebovirus glycoprotein G2 fusion domain-containing protein" evidence="2">
    <location>
        <begin position="18"/>
        <end position="251"/>
    </location>
</feature>
<comment type="caution">
    <text evidence="3">The sequence shown here is derived from an EMBL/GenBank/DDBJ whole genome shotgun (WGS) entry which is preliminary data.</text>
</comment>
<name>A0AA39LYD4_9BILA</name>
<dbReference type="EMBL" id="JAUCMV010000003">
    <property type="protein sequence ID" value="KAK0413840.1"/>
    <property type="molecule type" value="Genomic_DNA"/>
</dbReference>
<evidence type="ECO:0008006" key="5">
    <source>
        <dbReference type="Google" id="ProtNLM"/>
    </source>
</evidence>
<feature type="region of interest" description="Disordered" evidence="1">
    <location>
        <begin position="22"/>
        <end position="77"/>
    </location>
</feature>
<evidence type="ECO:0000313" key="4">
    <source>
        <dbReference type="Proteomes" id="UP001175271"/>
    </source>
</evidence>
<evidence type="ECO:0000313" key="3">
    <source>
        <dbReference type="EMBL" id="KAK0413840.1"/>
    </source>
</evidence>
<gene>
    <name evidence="3" type="ORF">QR680_007022</name>
</gene>
<keyword evidence="2" id="KW-0732">Signal</keyword>
<reference evidence="3" key="1">
    <citation type="submission" date="2023-06" db="EMBL/GenBank/DDBJ databases">
        <title>Genomic analysis of the entomopathogenic nematode Steinernema hermaphroditum.</title>
        <authorList>
            <person name="Schwarz E.M."/>
            <person name="Heppert J.K."/>
            <person name="Baniya A."/>
            <person name="Schwartz H.T."/>
            <person name="Tan C.-H."/>
            <person name="Antoshechkin I."/>
            <person name="Sternberg P.W."/>
            <person name="Goodrich-Blair H."/>
            <person name="Dillman A.R."/>
        </authorList>
    </citation>
    <scope>NUCLEOTIDE SEQUENCE</scope>
    <source>
        <strain evidence="3">PS9179</strain>
        <tissue evidence="3">Whole animal</tissue>
    </source>
</reference>
<proteinExistence type="predicted"/>
<keyword evidence="4" id="KW-1185">Reference proteome</keyword>
<evidence type="ECO:0000256" key="1">
    <source>
        <dbReference type="SAM" id="MobiDB-lite"/>
    </source>
</evidence>